<evidence type="ECO:0000256" key="5">
    <source>
        <dbReference type="ARBA" id="ARBA00023136"/>
    </source>
</evidence>
<name>A0A4T3F3J5_9SPHN</name>
<reference evidence="7 8" key="1">
    <citation type="submission" date="2019-04" db="EMBL/GenBank/DDBJ databases">
        <title>Altererythrobacter aquimixticola sp. nov., isolated from sediment of junction between the ocean and a freshwater spring.</title>
        <authorList>
            <person name="Yoon J.-H."/>
        </authorList>
    </citation>
    <scope>NUCLEOTIDE SEQUENCE [LARGE SCALE GENOMIC DNA]</scope>
    <source>
        <strain evidence="7 8">SSKS-13</strain>
    </source>
</reference>
<feature type="transmembrane region" description="Helical" evidence="6">
    <location>
        <begin position="108"/>
        <end position="129"/>
    </location>
</feature>
<feature type="transmembrane region" description="Helical" evidence="6">
    <location>
        <begin position="345"/>
        <end position="364"/>
    </location>
</feature>
<dbReference type="PANTHER" id="PTHR30250">
    <property type="entry name" value="PST FAMILY PREDICTED COLANIC ACID TRANSPORTER"/>
    <property type="match status" value="1"/>
</dbReference>
<comment type="caution">
    <text evidence="7">The sequence shown here is derived from an EMBL/GenBank/DDBJ whole genome shotgun (WGS) entry which is preliminary data.</text>
</comment>
<evidence type="ECO:0000256" key="3">
    <source>
        <dbReference type="ARBA" id="ARBA00022692"/>
    </source>
</evidence>
<evidence type="ECO:0000256" key="1">
    <source>
        <dbReference type="ARBA" id="ARBA00004651"/>
    </source>
</evidence>
<feature type="transmembrane region" description="Helical" evidence="6">
    <location>
        <begin position="231"/>
        <end position="255"/>
    </location>
</feature>
<keyword evidence="2" id="KW-1003">Cell membrane</keyword>
<evidence type="ECO:0008006" key="9">
    <source>
        <dbReference type="Google" id="ProtNLM"/>
    </source>
</evidence>
<accession>A0A4T3F3J5</accession>
<dbReference type="InterPro" id="IPR050833">
    <property type="entry name" value="Poly_Biosynth_Transport"/>
</dbReference>
<feature type="transmembrane region" description="Helical" evidence="6">
    <location>
        <begin position="135"/>
        <end position="153"/>
    </location>
</feature>
<keyword evidence="5 6" id="KW-0472">Membrane</keyword>
<dbReference type="OrthoDB" id="5240734at2"/>
<evidence type="ECO:0000313" key="8">
    <source>
        <dbReference type="Proteomes" id="UP000309389"/>
    </source>
</evidence>
<dbReference type="EMBL" id="SSHH01000001">
    <property type="protein sequence ID" value="TIX51836.1"/>
    <property type="molecule type" value="Genomic_DNA"/>
</dbReference>
<keyword evidence="4 6" id="KW-1133">Transmembrane helix</keyword>
<gene>
    <name evidence="7" type="ORF">E5222_05175</name>
</gene>
<feature type="transmembrane region" description="Helical" evidence="6">
    <location>
        <begin position="64"/>
        <end position="87"/>
    </location>
</feature>
<evidence type="ECO:0000256" key="6">
    <source>
        <dbReference type="SAM" id="Phobius"/>
    </source>
</evidence>
<sequence>MVRDRTGHAEVIAALRELQARFPGLASIGRNAAHFVTGEWAEVLLRAIYAIAISRFLGPSDYGWWSYAFSVSAICINFAAMGSELLLPERIGKDREAALPFIETSFAVRLLLLSAFGVLMAGYALFGATETMERLALLVLLPTVLFRGISNWLRLAAIGFEQASLAMRPMVMVRAAELVLGIGLVLTGANLLTLLALHGLSWLVEVAIIMPRIRKLALLQLRIRRSELSDVVRKGAIIGVASGLTFLLFAAPLILLKHYSGDIAAVGQFGLAMQLSMFAVMALQGVLTAAQSVLSRAVAREDERARYFGLLFLLGCIVLAVPAWFGARWLGVPVVTWLLGEQYRMAGELLPICLMLAISVLMANGYWQLLVIHGRIAAGAVVNLLSVLLLAGTAASMIAEYGAAGAAYAAILAGLLRSVLLVIAGTLSGRQKST</sequence>
<dbReference type="PANTHER" id="PTHR30250:SF11">
    <property type="entry name" value="O-ANTIGEN TRANSPORTER-RELATED"/>
    <property type="match status" value="1"/>
</dbReference>
<dbReference type="GO" id="GO:0005886">
    <property type="term" value="C:plasma membrane"/>
    <property type="evidence" value="ECO:0007669"/>
    <property type="project" value="UniProtKB-SubCell"/>
</dbReference>
<feature type="transmembrane region" description="Helical" evidence="6">
    <location>
        <begin position="405"/>
        <end position="427"/>
    </location>
</feature>
<feature type="transmembrane region" description="Helical" evidence="6">
    <location>
        <begin position="376"/>
        <end position="399"/>
    </location>
</feature>
<evidence type="ECO:0000256" key="4">
    <source>
        <dbReference type="ARBA" id="ARBA00022989"/>
    </source>
</evidence>
<protein>
    <recommendedName>
        <fullName evidence="9">Lipopolysaccharide biosynthesis protein</fullName>
    </recommendedName>
</protein>
<feature type="transmembrane region" description="Helical" evidence="6">
    <location>
        <begin position="275"/>
        <end position="295"/>
    </location>
</feature>
<evidence type="ECO:0000256" key="2">
    <source>
        <dbReference type="ARBA" id="ARBA00022475"/>
    </source>
</evidence>
<organism evidence="7 8">
    <name type="scientific">Alteraurantiacibacter aquimixticola</name>
    <dbReference type="NCBI Taxonomy" id="2489173"/>
    <lineage>
        <taxon>Bacteria</taxon>
        <taxon>Pseudomonadati</taxon>
        <taxon>Pseudomonadota</taxon>
        <taxon>Alphaproteobacteria</taxon>
        <taxon>Sphingomonadales</taxon>
        <taxon>Erythrobacteraceae</taxon>
        <taxon>Alteraurantiacibacter</taxon>
    </lineage>
</organism>
<feature type="transmembrane region" description="Helical" evidence="6">
    <location>
        <begin position="307"/>
        <end position="325"/>
    </location>
</feature>
<dbReference type="Proteomes" id="UP000309389">
    <property type="component" value="Unassembled WGS sequence"/>
</dbReference>
<proteinExistence type="predicted"/>
<keyword evidence="8" id="KW-1185">Reference proteome</keyword>
<dbReference type="AlphaFoldDB" id="A0A4T3F3J5"/>
<comment type="subcellular location">
    <subcellularLocation>
        <location evidence="1">Cell membrane</location>
        <topology evidence="1">Multi-pass membrane protein</topology>
    </subcellularLocation>
</comment>
<evidence type="ECO:0000313" key="7">
    <source>
        <dbReference type="EMBL" id="TIX51836.1"/>
    </source>
</evidence>
<keyword evidence="3 6" id="KW-0812">Transmembrane</keyword>